<evidence type="ECO:0000256" key="1">
    <source>
        <dbReference type="SAM" id="Coils"/>
    </source>
</evidence>
<feature type="coiled-coil region" evidence="1">
    <location>
        <begin position="444"/>
        <end position="471"/>
    </location>
</feature>
<keyword evidence="3" id="KW-1185">Reference proteome</keyword>
<feature type="region of interest" description="Disordered" evidence="2">
    <location>
        <begin position="212"/>
        <end position="241"/>
    </location>
</feature>
<protein>
    <submittedName>
        <fullName evidence="4">DUF4201 domain-containing protein</fullName>
    </submittedName>
</protein>
<feature type="region of interest" description="Disordered" evidence="2">
    <location>
        <begin position="373"/>
        <end position="397"/>
    </location>
</feature>
<feature type="coiled-coil region" evidence="1">
    <location>
        <begin position="43"/>
        <end position="122"/>
    </location>
</feature>
<dbReference type="Gene3D" id="3.30.457.60">
    <property type="match status" value="1"/>
</dbReference>
<evidence type="ECO:0000313" key="3">
    <source>
        <dbReference type="Proteomes" id="UP000492821"/>
    </source>
</evidence>
<dbReference type="GO" id="GO:0007094">
    <property type="term" value="P:mitotic spindle assembly checkpoint signaling"/>
    <property type="evidence" value="ECO:0007669"/>
    <property type="project" value="InterPro"/>
</dbReference>
<feature type="compositionally biased region" description="Polar residues" evidence="2">
    <location>
        <begin position="212"/>
        <end position="225"/>
    </location>
</feature>
<keyword evidence="1" id="KW-0175">Coiled coil</keyword>
<reference evidence="3" key="1">
    <citation type="journal article" date="2013" name="Genetics">
        <title>The draft genome and transcriptome of Panagrellus redivivus are shaped by the harsh demands of a free-living lifestyle.</title>
        <authorList>
            <person name="Srinivasan J."/>
            <person name="Dillman A.R."/>
            <person name="Macchietto M.G."/>
            <person name="Heikkinen L."/>
            <person name="Lakso M."/>
            <person name="Fracchia K.M."/>
            <person name="Antoshechkin I."/>
            <person name="Mortazavi A."/>
            <person name="Wong G."/>
            <person name="Sternberg P.W."/>
        </authorList>
    </citation>
    <scope>NUCLEOTIDE SEQUENCE [LARGE SCALE GENOMIC DNA]</scope>
    <source>
        <strain evidence="3">MT8872</strain>
    </source>
</reference>
<organism evidence="3 4">
    <name type="scientific">Panagrellus redivivus</name>
    <name type="common">Microworm</name>
    <dbReference type="NCBI Taxonomy" id="6233"/>
    <lineage>
        <taxon>Eukaryota</taxon>
        <taxon>Metazoa</taxon>
        <taxon>Ecdysozoa</taxon>
        <taxon>Nematoda</taxon>
        <taxon>Chromadorea</taxon>
        <taxon>Rhabditida</taxon>
        <taxon>Tylenchina</taxon>
        <taxon>Panagrolaimomorpha</taxon>
        <taxon>Panagrolaimoidea</taxon>
        <taxon>Panagrolaimidae</taxon>
        <taxon>Panagrellus</taxon>
    </lineage>
</organism>
<reference evidence="4" key="2">
    <citation type="submission" date="2020-10" db="UniProtKB">
        <authorList>
            <consortium name="WormBaseParasite"/>
        </authorList>
    </citation>
    <scope>IDENTIFICATION</scope>
</reference>
<dbReference type="Pfam" id="PF05557">
    <property type="entry name" value="MAD"/>
    <property type="match status" value="1"/>
</dbReference>
<name>A0A7E4VUE5_PANRE</name>
<dbReference type="AlphaFoldDB" id="A0A7E4VUE5"/>
<evidence type="ECO:0000313" key="4">
    <source>
        <dbReference type="WBParaSite" id="Pan_g2866.t1"/>
    </source>
</evidence>
<dbReference type="Proteomes" id="UP000492821">
    <property type="component" value="Unassembled WGS sequence"/>
</dbReference>
<feature type="compositionally biased region" description="Low complexity" evidence="2">
    <location>
        <begin position="226"/>
        <end position="241"/>
    </location>
</feature>
<dbReference type="InterPro" id="IPR008672">
    <property type="entry name" value="Mad1"/>
</dbReference>
<dbReference type="WBParaSite" id="Pan_g2866.t1">
    <property type="protein sequence ID" value="Pan_g2866.t1"/>
    <property type="gene ID" value="Pan_g2866"/>
</dbReference>
<evidence type="ECO:0000256" key="2">
    <source>
        <dbReference type="SAM" id="MobiDB-lite"/>
    </source>
</evidence>
<accession>A0A7E4VUE5</accession>
<sequence length="566" mass="65312">MESDEESEATRMFVLESNREFNREFLGRKTFGSSADLDTQKKIRELTLELAETKSALAEQRKLLDLTSAEAKELRISKKDIYTRYERLRKEAETLHNELDRLKKIEREFNEKKASSEFLLQNYRSTVNKFKTWNEFAVKQLEAMKVILVENDKWNTENRYRIYFSYKSLLPVHVTDDEIAELAQGSIMDYKGIDDIDNVDRNGSGTRFLSRFTQTEDSGTETGSFSSMNDSRLSNNNNGSGSALSGIRLSESEFNFLEKSEKIRQLEAENVQLREQVYLARDAEKKQIELHEANSDLKEENRRLQQQLQQTLIEKETMAENVKNDVFSEFAGPSKSAREVIERIEKEKERNDTLFRRTMELEAELAAAKAKIEELSEASETPAPLPQPAIPSNTTSNITLDPEASVVMYHMRDNPLKAAVEAHTAREAAKRRRMESGSTDATRIEELTEENNKLKSTVSKLREQQERALNLHTASATNFREIVRVVTGYDIKMRTENVVEASPVYDKDQFFSLERNGKQIYMLENEYAQQWHALADKYVHEQNLLPMFFASVVLQLKEGHNDATNQ</sequence>
<proteinExistence type="predicted"/>